<accession>A0ABS4TZ83</accession>
<dbReference type="Proteomes" id="UP001519332">
    <property type="component" value="Unassembled WGS sequence"/>
</dbReference>
<feature type="transmembrane region" description="Helical" evidence="6">
    <location>
        <begin position="300"/>
        <end position="321"/>
    </location>
</feature>
<dbReference type="PANTHER" id="PTHR42770:SF16">
    <property type="entry name" value="AMINO ACID PERMEASE"/>
    <property type="match status" value="1"/>
</dbReference>
<dbReference type="InterPro" id="IPR004841">
    <property type="entry name" value="AA-permease/SLC12A_dom"/>
</dbReference>
<feature type="transmembrane region" description="Helical" evidence="6">
    <location>
        <begin position="450"/>
        <end position="473"/>
    </location>
</feature>
<evidence type="ECO:0000256" key="6">
    <source>
        <dbReference type="SAM" id="Phobius"/>
    </source>
</evidence>
<gene>
    <name evidence="8" type="ORF">JOF56_009601</name>
</gene>
<evidence type="ECO:0000313" key="8">
    <source>
        <dbReference type="EMBL" id="MBP2329216.1"/>
    </source>
</evidence>
<proteinExistence type="predicted"/>
<dbReference type="PANTHER" id="PTHR42770">
    <property type="entry name" value="AMINO ACID TRANSPORTER-RELATED"/>
    <property type="match status" value="1"/>
</dbReference>
<dbReference type="PIRSF" id="PIRSF006060">
    <property type="entry name" value="AA_transporter"/>
    <property type="match status" value="1"/>
</dbReference>
<reference evidence="8 9" key="1">
    <citation type="submission" date="2021-03" db="EMBL/GenBank/DDBJ databases">
        <title>Sequencing the genomes of 1000 actinobacteria strains.</title>
        <authorList>
            <person name="Klenk H.-P."/>
        </authorList>
    </citation>
    <scope>NUCLEOTIDE SEQUENCE [LARGE SCALE GENOMIC DNA]</scope>
    <source>
        <strain evidence="8 9">DSM 46670</strain>
    </source>
</reference>
<feature type="transmembrane region" description="Helical" evidence="6">
    <location>
        <begin position="145"/>
        <end position="166"/>
    </location>
</feature>
<keyword evidence="9" id="KW-1185">Reference proteome</keyword>
<feature type="region of interest" description="Disordered" evidence="5">
    <location>
        <begin position="1"/>
        <end position="22"/>
    </location>
</feature>
<comment type="subcellular location">
    <subcellularLocation>
        <location evidence="1">Membrane</location>
        <topology evidence="1">Multi-pass membrane protein</topology>
    </subcellularLocation>
</comment>
<dbReference type="Pfam" id="PF00324">
    <property type="entry name" value="AA_permease"/>
    <property type="match status" value="1"/>
</dbReference>
<keyword evidence="2 6" id="KW-0812">Transmembrane</keyword>
<evidence type="ECO:0000313" key="9">
    <source>
        <dbReference type="Proteomes" id="UP001519332"/>
    </source>
</evidence>
<feature type="transmembrane region" description="Helical" evidence="6">
    <location>
        <begin position="65"/>
        <end position="84"/>
    </location>
</feature>
<name>A0ABS4TZ83_9PSEU</name>
<dbReference type="Gene3D" id="1.20.1740.10">
    <property type="entry name" value="Amino acid/polyamine transporter I"/>
    <property type="match status" value="1"/>
</dbReference>
<evidence type="ECO:0000256" key="5">
    <source>
        <dbReference type="SAM" id="MobiDB-lite"/>
    </source>
</evidence>
<evidence type="ECO:0000259" key="7">
    <source>
        <dbReference type="Pfam" id="PF00324"/>
    </source>
</evidence>
<feature type="transmembrane region" description="Helical" evidence="6">
    <location>
        <begin position="105"/>
        <end position="125"/>
    </location>
</feature>
<feature type="transmembrane region" description="Helical" evidence="6">
    <location>
        <begin position="356"/>
        <end position="374"/>
    </location>
</feature>
<organism evidence="8 9">
    <name type="scientific">Kibdelosporangium banguiense</name>
    <dbReference type="NCBI Taxonomy" id="1365924"/>
    <lineage>
        <taxon>Bacteria</taxon>
        <taxon>Bacillati</taxon>
        <taxon>Actinomycetota</taxon>
        <taxon>Actinomycetes</taxon>
        <taxon>Pseudonocardiales</taxon>
        <taxon>Pseudonocardiaceae</taxon>
        <taxon>Kibdelosporangium</taxon>
    </lineage>
</organism>
<dbReference type="InterPro" id="IPR050367">
    <property type="entry name" value="APC_superfamily"/>
</dbReference>
<dbReference type="RefSeq" id="WP_307855583.1">
    <property type="nucleotide sequence ID" value="NZ_JAGINW010000001.1"/>
</dbReference>
<evidence type="ECO:0000256" key="4">
    <source>
        <dbReference type="ARBA" id="ARBA00023136"/>
    </source>
</evidence>
<keyword evidence="3 6" id="KW-1133">Transmembrane helix</keyword>
<feature type="transmembrane region" description="Helical" evidence="6">
    <location>
        <begin position="205"/>
        <end position="229"/>
    </location>
</feature>
<sequence length="497" mass="51332">MTSNPQPAPAHDAPQAQSGSPERVKVSMLGTGSIVFLVVAAAAPLTVMAGVAPLAISIGGVGAPVAYLIAGAVLATFATAFTTMTKHVGSAGAFYSYVSKGLGRTWGLAAALLALLSYNGLQIGVYGLLAVQVRQSLAELFGITVPWPVVAVAAVALVLLVGWFGIEVNAKVLGVLLVAETAILALMAFGVLFKGGAGGLDGVSFTPSAAFAPGMAAAIGIGFAAYMGFESTALYRREARRPERTIPRATYLAVGFMAIFYAFVTWAAIQAYGSADAVGVATTNAPGMFFGIIERYVGGWAGTAMNLLIVTSVLAAQIAFYNAITRYMFVLSAEGVLPAWVGVLHPRHGSPNRAGIVQSVLALVVILAFVVAKADPYQGLLLWVNSPGVVGILVLETLTAVAVVVYFLRRNRAAMTRRAVIAGTVSAILLAAATYLVVDHIALFTQSGPMVNAVLLSLVPLSLVAGAVIALRLRVRRPDVYARIGEGDAGDVGKDAL</sequence>
<protein>
    <submittedName>
        <fullName evidence="8">Amino acid transporter</fullName>
    </submittedName>
</protein>
<feature type="transmembrane region" description="Helical" evidence="6">
    <location>
        <begin position="249"/>
        <end position="269"/>
    </location>
</feature>
<keyword evidence="4 6" id="KW-0472">Membrane</keyword>
<evidence type="ECO:0000256" key="2">
    <source>
        <dbReference type="ARBA" id="ARBA00022692"/>
    </source>
</evidence>
<evidence type="ECO:0000256" key="1">
    <source>
        <dbReference type="ARBA" id="ARBA00004141"/>
    </source>
</evidence>
<feature type="transmembrane region" description="Helical" evidence="6">
    <location>
        <begin position="173"/>
        <end position="193"/>
    </location>
</feature>
<dbReference type="EMBL" id="JAGINW010000001">
    <property type="protein sequence ID" value="MBP2329216.1"/>
    <property type="molecule type" value="Genomic_DNA"/>
</dbReference>
<feature type="domain" description="Amino acid permease/ SLC12A" evidence="7">
    <location>
        <begin position="35"/>
        <end position="479"/>
    </location>
</feature>
<comment type="caution">
    <text evidence="8">The sequence shown here is derived from an EMBL/GenBank/DDBJ whole genome shotgun (WGS) entry which is preliminary data.</text>
</comment>
<feature type="transmembrane region" description="Helical" evidence="6">
    <location>
        <begin position="380"/>
        <end position="408"/>
    </location>
</feature>
<feature type="transmembrane region" description="Helical" evidence="6">
    <location>
        <begin position="420"/>
        <end position="438"/>
    </location>
</feature>
<evidence type="ECO:0000256" key="3">
    <source>
        <dbReference type="ARBA" id="ARBA00022989"/>
    </source>
</evidence>
<feature type="transmembrane region" description="Helical" evidence="6">
    <location>
        <begin position="34"/>
        <end position="59"/>
    </location>
</feature>